<evidence type="ECO:0000256" key="1">
    <source>
        <dbReference type="SAM" id="MobiDB-lite"/>
    </source>
</evidence>
<name>A0AAV6G1W6_9TELE</name>
<dbReference type="Proteomes" id="UP000823561">
    <property type="component" value="Chromosome 15"/>
</dbReference>
<evidence type="ECO:0000313" key="2">
    <source>
        <dbReference type="EMBL" id="KAG5269053.1"/>
    </source>
</evidence>
<accession>A0AAV6G1W6</accession>
<dbReference type="AlphaFoldDB" id="A0AAV6G1W6"/>
<dbReference type="GO" id="GO:0007276">
    <property type="term" value="P:gamete generation"/>
    <property type="evidence" value="ECO:0007669"/>
    <property type="project" value="InterPro"/>
</dbReference>
<keyword evidence="3" id="KW-1185">Reference proteome</keyword>
<protein>
    <submittedName>
        <fullName evidence="2">Uncharacterized protein</fullName>
    </submittedName>
</protein>
<dbReference type="EMBL" id="JADWDJ010000015">
    <property type="protein sequence ID" value="KAG5269053.1"/>
    <property type="molecule type" value="Genomic_DNA"/>
</dbReference>
<sequence length="545" mass="60280">MGNNHSEQEQQSKGNPETKQESLPKKKDTDIWSSFRNKTKAPLSPPTAFKPVPPNLFKGIPHEFASAIGTSTFYTKQLLVETPHEDKRPVDSSPVVPAFSPQATLTTNPFRVPKEPRAYDISWDRPQVKSPVPTPISSFVFPSVSDNTPPKDPPKPYPPKSDPLKSDPPKPYPPKSDPPKSDPPKSYPLKSVPLKSDPPKSDPPKSVPLKSDPLKSIPLKSDPPKAVPPKAVPQNNSSEIRSLIPLKSDPPKSDTPKAVPQNIALASPTRPVAPLWENSPWQRKPPQIPKEAWPEPPPPVKPALTPETVIREAIASISQDVPVPFLFTATTPEMTQGPLRSEVAVVDNKTTSAEISEKSSSCSNNTVVNNTDSKSDDNVNSQTYFVISEETHAEIMSRLAYVENQKWLPEPPVTQKQAVVQRALNGVSYAEAVKKSQPKVNPARREARAKLLKKIRLSKYGVKQTETQTDDDSAEGGRWHPFTTDRSCVQRVRCQHRENGKLPKNVVQWLNVSRNYLCEPSWVTTASLAASIALSVRLDREDSRQ</sequence>
<evidence type="ECO:0000313" key="3">
    <source>
        <dbReference type="Proteomes" id="UP000823561"/>
    </source>
</evidence>
<feature type="region of interest" description="Disordered" evidence="1">
    <location>
        <begin position="83"/>
        <end position="299"/>
    </location>
</feature>
<comment type="caution">
    <text evidence="2">The sequence shown here is derived from an EMBL/GenBank/DDBJ whole genome shotgun (WGS) entry which is preliminary data.</text>
</comment>
<organism evidence="2 3">
    <name type="scientific">Alosa alosa</name>
    <name type="common">allis shad</name>
    <dbReference type="NCBI Taxonomy" id="278164"/>
    <lineage>
        <taxon>Eukaryota</taxon>
        <taxon>Metazoa</taxon>
        <taxon>Chordata</taxon>
        <taxon>Craniata</taxon>
        <taxon>Vertebrata</taxon>
        <taxon>Euteleostomi</taxon>
        <taxon>Actinopterygii</taxon>
        <taxon>Neopterygii</taxon>
        <taxon>Teleostei</taxon>
        <taxon>Clupei</taxon>
        <taxon>Clupeiformes</taxon>
        <taxon>Clupeoidei</taxon>
        <taxon>Clupeidae</taxon>
        <taxon>Alosa</taxon>
    </lineage>
</organism>
<feature type="compositionally biased region" description="Low complexity" evidence="1">
    <location>
        <begin position="207"/>
        <end position="216"/>
    </location>
</feature>
<gene>
    <name evidence="2" type="ORF">AALO_G00197770</name>
</gene>
<feature type="region of interest" description="Disordered" evidence="1">
    <location>
        <begin position="1"/>
        <end position="55"/>
    </location>
</feature>
<feature type="compositionally biased region" description="Basic and acidic residues" evidence="1">
    <location>
        <begin position="112"/>
        <end position="127"/>
    </location>
</feature>
<reference evidence="2" key="1">
    <citation type="submission" date="2020-10" db="EMBL/GenBank/DDBJ databases">
        <title>Chromosome-scale genome assembly of the Allis shad, Alosa alosa.</title>
        <authorList>
            <person name="Margot Z."/>
            <person name="Christophe K."/>
            <person name="Cabau C."/>
            <person name="Louis A."/>
            <person name="Berthelot C."/>
            <person name="Parey E."/>
            <person name="Roest Crollius H."/>
            <person name="Montfort J."/>
            <person name="Robinson-Rechavi M."/>
            <person name="Bucao C."/>
            <person name="Bouchez O."/>
            <person name="Gislard M."/>
            <person name="Lluch J."/>
            <person name="Milhes M."/>
            <person name="Lampietro C."/>
            <person name="Lopez Roques C."/>
            <person name="Donnadieu C."/>
            <person name="Braasch I."/>
            <person name="Desvignes T."/>
            <person name="Postlethwait J."/>
            <person name="Bobe J."/>
            <person name="Guiguen Y."/>
        </authorList>
    </citation>
    <scope>NUCLEOTIDE SEQUENCE</scope>
    <source>
        <strain evidence="2">M-15738</strain>
        <tissue evidence="2">Blood</tissue>
    </source>
</reference>
<feature type="compositionally biased region" description="Basic and acidic residues" evidence="1">
    <location>
        <begin position="1"/>
        <end position="30"/>
    </location>
</feature>
<dbReference type="Pfam" id="PF15685">
    <property type="entry name" value="GGN"/>
    <property type="match status" value="1"/>
</dbReference>
<dbReference type="InterPro" id="IPR031400">
    <property type="entry name" value="GGN"/>
</dbReference>
<dbReference type="GO" id="GO:0006302">
    <property type="term" value="P:double-strand break repair"/>
    <property type="evidence" value="ECO:0007669"/>
    <property type="project" value="InterPro"/>
</dbReference>
<proteinExistence type="predicted"/>